<dbReference type="InterPro" id="IPR012338">
    <property type="entry name" value="Beta-lactam/transpept-like"/>
</dbReference>
<dbReference type="PANTHER" id="PTHR30023:SF0">
    <property type="entry name" value="PENICILLIN-SENSITIVE CARBOXYPEPTIDASE A"/>
    <property type="match status" value="1"/>
</dbReference>
<dbReference type="Pfam" id="PF02113">
    <property type="entry name" value="Peptidase_S13"/>
    <property type="match status" value="1"/>
</dbReference>
<dbReference type="GO" id="GO:0000270">
    <property type="term" value="P:peptidoglycan metabolic process"/>
    <property type="evidence" value="ECO:0007669"/>
    <property type="project" value="TreeGrafter"/>
</dbReference>
<dbReference type="GO" id="GO:0004185">
    <property type="term" value="F:serine-type carboxypeptidase activity"/>
    <property type="evidence" value="ECO:0007669"/>
    <property type="project" value="InterPro"/>
</dbReference>
<proteinExistence type="inferred from homology"/>
<reference evidence="4 5" key="1">
    <citation type="submission" date="2018-11" db="EMBL/GenBank/DDBJ databases">
        <title>Genomic Encyclopedia of Type Strains, Phase IV (KMG-IV): sequencing the most valuable type-strain genomes for metagenomic binning, comparative biology and taxonomic classification.</title>
        <authorList>
            <person name="Goeker M."/>
        </authorList>
    </citation>
    <scope>NUCLEOTIDE SEQUENCE [LARGE SCALE GENOMIC DNA]</scope>
    <source>
        <strain evidence="4 5">DSM 22027</strain>
    </source>
</reference>
<keyword evidence="2" id="KW-0378">Hydrolase</keyword>
<feature type="chain" id="PRO_5018152966" evidence="3">
    <location>
        <begin position="25"/>
        <end position="496"/>
    </location>
</feature>
<name>A0A3N1UXE1_9BACT</name>
<evidence type="ECO:0000256" key="1">
    <source>
        <dbReference type="ARBA" id="ARBA00006096"/>
    </source>
</evidence>
<keyword evidence="4" id="KW-0121">Carboxypeptidase</keyword>
<evidence type="ECO:0000313" key="5">
    <source>
        <dbReference type="Proteomes" id="UP000276223"/>
    </source>
</evidence>
<dbReference type="GO" id="GO:0006508">
    <property type="term" value="P:proteolysis"/>
    <property type="evidence" value="ECO:0007669"/>
    <property type="project" value="InterPro"/>
</dbReference>
<evidence type="ECO:0000256" key="3">
    <source>
        <dbReference type="SAM" id="SignalP"/>
    </source>
</evidence>
<keyword evidence="3" id="KW-0732">Signal</keyword>
<feature type="signal peptide" evidence="3">
    <location>
        <begin position="1"/>
        <end position="24"/>
    </location>
</feature>
<dbReference type="Gene3D" id="3.50.80.20">
    <property type="entry name" value="D-Ala-D-Ala carboxypeptidase C, peptidase S13"/>
    <property type="match status" value="1"/>
</dbReference>
<evidence type="ECO:0000256" key="2">
    <source>
        <dbReference type="ARBA" id="ARBA00022801"/>
    </source>
</evidence>
<gene>
    <name evidence="4" type="ORF">EDC27_1365</name>
</gene>
<dbReference type="EMBL" id="RJVA01000011">
    <property type="protein sequence ID" value="ROQ93350.1"/>
    <property type="molecule type" value="Genomic_DNA"/>
</dbReference>
<dbReference type="OrthoDB" id="5372081at2"/>
<comment type="similarity">
    <text evidence="1">Belongs to the peptidase S13 family.</text>
</comment>
<comment type="caution">
    <text evidence="4">The sequence shown here is derived from an EMBL/GenBank/DDBJ whole genome shotgun (WGS) entry which is preliminary data.</text>
</comment>
<dbReference type="PRINTS" id="PR00922">
    <property type="entry name" value="DADACBPTASE3"/>
</dbReference>
<keyword evidence="5" id="KW-1185">Reference proteome</keyword>
<accession>A0A3N1UXE1</accession>
<evidence type="ECO:0000313" key="4">
    <source>
        <dbReference type="EMBL" id="ROQ93350.1"/>
    </source>
</evidence>
<keyword evidence="4" id="KW-0645">Protease</keyword>
<dbReference type="NCBIfam" id="TIGR00666">
    <property type="entry name" value="PBP4"/>
    <property type="match status" value="1"/>
</dbReference>
<dbReference type="AlphaFoldDB" id="A0A3N1UXE1"/>
<dbReference type="InterPro" id="IPR000667">
    <property type="entry name" value="Peptidase_S13"/>
</dbReference>
<dbReference type="SUPFAM" id="SSF56601">
    <property type="entry name" value="beta-lactamase/transpeptidase-like"/>
    <property type="match status" value="1"/>
</dbReference>
<dbReference type="PANTHER" id="PTHR30023">
    <property type="entry name" value="D-ALANYL-D-ALANINE CARBOXYPEPTIDASE"/>
    <property type="match status" value="1"/>
</dbReference>
<dbReference type="Proteomes" id="UP000276223">
    <property type="component" value="Unassembled WGS sequence"/>
</dbReference>
<organism evidence="4 5">
    <name type="scientific">Desulfosoma caldarium</name>
    <dbReference type="NCBI Taxonomy" id="610254"/>
    <lineage>
        <taxon>Bacteria</taxon>
        <taxon>Pseudomonadati</taxon>
        <taxon>Thermodesulfobacteriota</taxon>
        <taxon>Syntrophobacteria</taxon>
        <taxon>Syntrophobacterales</taxon>
        <taxon>Syntrophobacteraceae</taxon>
        <taxon>Desulfosoma</taxon>
    </lineage>
</organism>
<sequence>MLKAQKVFWGWVGFCLLGAVLTGAAESWAVTETKSTKARASKASTWAEHRQAMRAVCDDLSVQVVALPSGTILWENQAHKPLVPASLTKLLTSYAALKVLGPDYRFRTEIWAECKPVQGVVSGSLWIKGYGDPFLIPERIWILAQKVRSQGIEKVLGGIYVDDSAFDPPLEHLCLDNRCDRPHNPLISATAFNNNTVSVEIVPGKAGPAAPNLRTFPPTDYVVFCQAWQAQAKNPRVGLESLGVGDDGRETFRVYGKKPGEAFLPAEYRMNIQDPQRFAALTFRRALKDAGTEVQSADAGSRPLPPQAFLVYRFESPPLSDVLYGLNRYSNNFMAEMMLRVLGFHVYGPPGSLAKGCRAVENVLVGLGIPTAEAILDSGSGLTRSTRVSAATFNAVLMAAHRDWGVGPEFLASLARSGEEGTLRKRMKACAADYTIRGKTGTLKDVVSFSGYIGNLFGTAYAVTVIMNGVAAPWKAREALDAFVTDIPRLAAAKGP</sequence>
<dbReference type="Gene3D" id="3.40.710.10">
    <property type="entry name" value="DD-peptidase/beta-lactamase superfamily"/>
    <property type="match status" value="2"/>
</dbReference>
<protein>
    <submittedName>
        <fullName evidence="4">D-alanyl-D-alanine carboxypeptidase/D-alanyl-D-alanine-endopeptidase (Penicillin-binding protein 4)</fullName>
    </submittedName>
</protein>